<dbReference type="AlphaFoldDB" id="C1N907"/>
<keyword evidence="3" id="KW-1185">Reference proteome</keyword>
<dbReference type="OrthoDB" id="10653554at2759"/>
<feature type="region of interest" description="Disordered" evidence="1">
    <location>
        <begin position="41"/>
        <end position="163"/>
    </location>
</feature>
<sequence>MRGGGSLTQRGGASGVAADAGAADAHFAPDDAIVDFSFANGDRDRAMSGDRAASQQPAASPGGAHLQLLHVGGATTGATTTTTTSDRGGGAPGHSRKNSAHSATGSATGWGYVGRGSTAGDSHTSGGGCSGDSSGDDATSSRSLSAVPHRLKPEGGGGGALKRVNSRDHIHDAMHTIPGLHKRGLELPMSRRRAFRKVRSIQHWSPYGRVGVVNAVP</sequence>
<dbReference type="EMBL" id="GG663751">
    <property type="protein sequence ID" value="EEH51278.1"/>
    <property type="molecule type" value="Genomic_DNA"/>
</dbReference>
<name>C1N907_MICPC</name>
<reference evidence="2 3" key="1">
    <citation type="journal article" date="2009" name="Science">
        <title>Green evolution and dynamic adaptations revealed by genomes of the marine picoeukaryotes Micromonas.</title>
        <authorList>
            <person name="Worden A.Z."/>
            <person name="Lee J.H."/>
            <person name="Mock T."/>
            <person name="Rouze P."/>
            <person name="Simmons M.P."/>
            <person name="Aerts A.L."/>
            <person name="Allen A.E."/>
            <person name="Cuvelier M.L."/>
            <person name="Derelle E."/>
            <person name="Everett M.V."/>
            <person name="Foulon E."/>
            <person name="Grimwood J."/>
            <person name="Gundlach H."/>
            <person name="Henrissat B."/>
            <person name="Napoli C."/>
            <person name="McDonald S.M."/>
            <person name="Parker M.S."/>
            <person name="Rombauts S."/>
            <person name="Salamov A."/>
            <person name="Von Dassow P."/>
            <person name="Badger J.H."/>
            <person name="Coutinho P.M."/>
            <person name="Demir E."/>
            <person name="Dubchak I."/>
            <person name="Gentemann C."/>
            <person name="Eikrem W."/>
            <person name="Gready J.E."/>
            <person name="John U."/>
            <person name="Lanier W."/>
            <person name="Lindquist E.A."/>
            <person name="Lucas S."/>
            <person name="Mayer K.F."/>
            <person name="Moreau H."/>
            <person name="Not F."/>
            <person name="Otillar R."/>
            <person name="Panaud O."/>
            <person name="Pangilinan J."/>
            <person name="Paulsen I."/>
            <person name="Piegu B."/>
            <person name="Poliakov A."/>
            <person name="Robbens S."/>
            <person name="Schmutz J."/>
            <person name="Toulza E."/>
            <person name="Wyss T."/>
            <person name="Zelensky A."/>
            <person name="Zhou K."/>
            <person name="Armbrust E.V."/>
            <person name="Bhattacharya D."/>
            <person name="Goodenough U.W."/>
            <person name="Van de Peer Y."/>
            <person name="Grigoriev I.V."/>
        </authorList>
    </citation>
    <scope>NUCLEOTIDE SEQUENCE [LARGE SCALE GENOMIC DNA]</scope>
    <source>
        <strain evidence="2 3">CCMP1545</strain>
    </source>
</reference>
<evidence type="ECO:0000313" key="2">
    <source>
        <dbReference type="EMBL" id="EEH51278.1"/>
    </source>
</evidence>
<feature type="compositionally biased region" description="Low complexity" evidence="1">
    <location>
        <begin position="72"/>
        <end position="86"/>
    </location>
</feature>
<organism evidence="3">
    <name type="scientific">Micromonas pusilla (strain CCMP1545)</name>
    <name type="common">Picoplanktonic green alga</name>
    <dbReference type="NCBI Taxonomy" id="564608"/>
    <lineage>
        <taxon>Eukaryota</taxon>
        <taxon>Viridiplantae</taxon>
        <taxon>Chlorophyta</taxon>
        <taxon>Mamiellophyceae</taxon>
        <taxon>Mamiellales</taxon>
        <taxon>Mamiellaceae</taxon>
        <taxon>Micromonas</taxon>
    </lineage>
</organism>
<dbReference type="RefSeq" id="XP_003064373.1">
    <property type="nucleotide sequence ID" value="XM_003064327.1"/>
</dbReference>
<evidence type="ECO:0000313" key="3">
    <source>
        <dbReference type="Proteomes" id="UP000001876"/>
    </source>
</evidence>
<dbReference type="KEGG" id="mpp:MICPUCDRAFT_54315"/>
<evidence type="ECO:0000256" key="1">
    <source>
        <dbReference type="SAM" id="MobiDB-lite"/>
    </source>
</evidence>
<feature type="compositionally biased region" description="Low complexity" evidence="1">
    <location>
        <begin position="131"/>
        <end position="145"/>
    </location>
</feature>
<proteinExistence type="predicted"/>
<accession>C1N907</accession>
<gene>
    <name evidence="2" type="ORF">MICPUCDRAFT_54315</name>
</gene>
<protein>
    <submittedName>
        <fullName evidence="2">Predicted protein</fullName>
    </submittedName>
</protein>
<dbReference type="Proteomes" id="UP000001876">
    <property type="component" value="Unassembled WGS sequence"/>
</dbReference>
<dbReference type="GeneID" id="9689974"/>